<dbReference type="Pfam" id="PF13231">
    <property type="entry name" value="PMT_2"/>
    <property type="match status" value="1"/>
</dbReference>
<feature type="transmembrane region" description="Helical" evidence="8">
    <location>
        <begin position="132"/>
        <end position="151"/>
    </location>
</feature>
<evidence type="ECO:0000256" key="1">
    <source>
        <dbReference type="ARBA" id="ARBA00004651"/>
    </source>
</evidence>
<keyword evidence="6 8" id="KW-1133">Transmembrane helix</keyword>
<gene>
    <name evidence="10" type="ORF">CH371_00165</name>
</gene>
<keyword evidence="3" id="KW-0328">Glycosyltransferase</keyword>
<accession>A0A2M9ZDT0</accession>
<dbReference type="GO" id="GO:0010041">
    <property type="term" value="P:response to iron(III) ion"/>
    <property type="evidence" value="ECO:0007669"/>
    <property type="project" value="TreeGrafter"/>
</dbReference>
<evidence type="ECO:0000256" key="3">
    <source>
        <dbReference type="ARBA" id="ARBA00022676"/>
    </source>
</evidence>
<comment type="caution">
    <text evidence="10">The sequence shown here is derived from an EMBL/GenBank/DDBJ whole genome shotgun (WGS) entry which is preliminary data.</text>
</comment>
<keyword evidence="7 8" id="KW-0472">Membrane</keyword>
<feature type="transmembrane region" description="Helical" evidence="8">
    <location>
        <begin position="104"/>
        <end position="126"/>
    </location>
</feature>
<dbReference type="GO" id="GO:0005886">
    <property type="term" value="C:plasma membrane"/>
    <property type="evidence" value="ECO:0007669"/>
    <property type="project" value="UniProtKB-SubCell"/>
</dbReference>
<reference evidence="10 11" key="1">
    <citation type="submission" date="2017-07" db="EMBL/GenBank/DDBJ databases">
        <title>Leptospira spp. isolated from tropical soils.</title>
        <authorList>
            <person name="Thibeaux R."/>
            <person name="Iraola G."/>
            <person name="Ferres I."/>
            <person name="Bierque E."/>
            <person name="Girault D."/>
            <person name="Soupe-Gilbert M.-E."/>
            <person name="Picardeau M."/>
            <person name="Goarant C."/>
        </authorList>
    </citation>
    <scope>NUCLEOTIDE SEQUENCE [LARGE SCALE GENOMIC DNA]</scope>
    <source>
        <strain evidence="10 11">FH2-C-A2</strain>
    </source>
</reference>
<feature type="transmembrane region" description="Helical" evidence="8">
    <location>
        <begin position="222"/>
        <end position="240"/>
    </location>
</feature>
<name>A0A2M9ZDT0_9LEPT</name>
<dbReference type="AlphaFoldDB" id="A0A2M9ZDT0"/>
<feature type="domain" description="Glycosyltransferase RgtA/B/C/D-like" evidence="9">
    <location>
        <begin position="83"/>
        <end position="231"/>
    </location>
</feature>
<evidence type="ECO:0000256" key="2">
    <source>
        <dbReference type="ARBA" id="ARBA00022475"/>
    </source>
</evidence>
<sequence>MESPSFSRNSEKYSELLALLGLTLLSVLYLLLFRVSGLEFPPVWPDEVLFYSPSLDFAVHGTFRTDVSEGLIRGMESKTLWMPPVFFLSNGVVISLFGEGLETVRFFAAILTLANVWIFWFLLRYFDFSFRARLGACLLLFTDILFLRVGWTARMEALCLFWALLALFVLARGIGRGSSLRQWETFLAGFLLGLSFLSHPFGAIFGIPALFLIHLTKSWKAWMFWLGGTVPVLAWGIWIHPDWDIFLFQFGAQFGRKRDLFQSFSPITKIKVILGGYEGPGYRLFFYLALAYGLWVVRGEIKDKPRSAWFFGFWTLSILFFLILSTEYYYVMYLCIPLSALGGFFFERIRSRRVQSIAAILIFSNLAILFNAYRRIGFANPEFDLGEKFYETLRPEIKGSKKIYLQAIPDPYFRIRKENPNIRILEFIPGELPIPKEDFLSTLETVDTFVFSEGQKRNEFVQSYLDENQSKFRKTKILAEPSTIRKLARAEAEIYRRR</sequence>
<dbReference type="InterPro" id="IPR038731">
    <property type="entry name" value="RgtA/B/C-like"/>
</dbReference>
<dbReference type="PANTHER" id="PTHR33908">
    <property type="entry name" value="MANNOSYLTRANSFERASE YKCB-RELATED"/>
    <property type="match status" value="1"/>
</dbReference>
<feature type="transmembrane region" description="Helical" evidence="8">
    <location>
        <begin position="187"/>
        <end position="215"/>
    </location>
</feature>
<evidence type="ECO:0000256" key="4">
    <source>
        <dbReference type="ARBA" id="ARBA00022679"/>
    </source>
</evidence>
<evidence type="ECO:0000313" key="10">
    <source>
        <dbReference type="EMBL" id="PJZ66569.1"/>
    </source>
</evidence>
<dbReference type="GO" id="GO:0009103">
    <property type="term" value="P:lipopolysaccharide biosynthetic process"/>
    <property type="evidence" value="ECO:0007669"/>
    <property type="project" value="UniProtKB-ARBA"/>
</dbReference>
<dbReference type="Proteomes" id="UP000231912">
    <property type="component" value="Unassembled WGS sequence"/>
</dbReference>
<evidence type="ECO:0000313" key="11">
    <source>
        <dbReference type="Proteomes" id="UP000231912"/>
    </source>
</evidence>
<keyword evidence="5 8" id="KW-0812">Transmembrane</keyword>
<evidence type="ECO:0000256" key="5">
    <source>
        <dbReference type="ARBA" id="ARBA00022692"/>
    </source>
</evidence>
<feature type="transmembrane region" description="Helical" evidence="8">
    <location>
        <begin position="158"/>
        <end position="175"/>
    </location>
</feature>
<dbReference type="EMBL" id="NPDT01000001">
    <property type="protein sequence ID" value="PJZ66569.1"/>
    <property type="molecule type" value="Genomic_DNA"/>
</dbReference>
<dbReference type="InterPro" id="IPR050297">
    <property type="entry name" value="LipidA_mod_glycosyltrf_83"/>
</dbReference>
<evidence type="ECO:0000259" key="9">
    <source>
        <dbReference type="Pfam" id="PF13231"/>
    </source>
</evidence>
<keyword evidence="2" id="KW-1003">Cell membrane</keyword>
<feature type="transmembrane region" description="Helical" evidence="8">
    <location>
        <begin position="284"/>
        <end position="301"/>
    </location>
</feature>
<proteinExistence type="predicted"/>
<dbReference type="RefSeq" id="WP_100757203.1">
    <property type="nucleotide sequence ID" value="NZ_NPDT01000001.1"/>
</dbReference>
<dbReference type="PANTHER" id="PTHR33908:SF3">
    <property type="entry name" value="UNDECAPRENYL PHOSPHATE-ALPHA-4-AMINO-4-DEOXY-L-ARABINOSE ARABINOSYL TRANSFERASE"/>
    <property type="match status" value="1"/>
</dbReference>
<keyword evidence="4 10" id="KW-0808">Transferase</keyword>
<evidence type="ECO:0000256" key="6">
    <source>
        <dbReference type="ARBA" id="ARBA00022989"/>
    </source>
</evidence>
<feature type="transmembrane region" description="Helical" evidence="8">
    <location>
        <begin position="354"/>
        <end position="373"/>
    </location>
</feature>
<organism evidence="10 11">
    <name type="scientific">Leptospira wolffii</name>
    <dbReference type="NCBI Taxonomy" id="409998"/>
    <lineage>
        <taxon>Bacteria</taxon>
        <taxon>Pseudomonadati</taxon>
        <taxon>Spirochaetota</taxon>
        <taxon>Spirochaetia</taxon>
        <taxon>Leptospirales</taxon>
        <taxon>Leptospiraceae</taxon>
        <taxon>Leptospira</taxon>
    </lineage>
</organism>
<comment type="subcellular location">
    <subcellularLocation>
        <location evidence="1">Cell membrane</location>
        <topology evidence="1">Multi-pass membrane protein</topology>
    </subcellularLocation>
</comment>
<feature type="transmembrane region" description="Helical" evidence="8">
    <location>
        <begin position="80"/>
        <end position="97"/>
    </location>
</feature>
<protein>
    <submittedName>
        <fullName evidence="10">UDP phosphate-alpha-4-amino-4-deoxy-L-arabinose arabinosyl transferase</fullName>
    </submittedName>
</protein>
<evidence type="ECO:0000256" key="7">
    <source>
        <dbReference type="ARBA" id="ARBA00023136"/>
    </source>
</evidence>
<evidence type="ECO:0000256" key="8">
    <source>
        <dbReference type="SAM" id="Phobius"/>
    </source>
</evidence>
<feature type="transmembrane region" description="Helical" evidence="8">
    <location>
        <begin position="308"/>
        <end position="324"/>
    </location>
</feature>
<dbReference type="GO" id="GO:0016763">
    <property type="term" value="F:pentosyltransferase activity"/>
    <property type="evidence" value="ECO:0007669"/>
    <property type="project" value="TreeGrafter"/>
</dbReference>